<sequence length="200" mass="22080">MRCYREFVLDLHRGMHLTQLSATQEYSDIHCQVLEDLQTLKVDQGSGCIIEFPLSAVSKVYRIVKNDESWHSAGSLTGPTPIPPLPLSNAEHIVVIEFMRRKLAFVFLDIAAAQRFLMCIELLIRRVQECQEAAMSGPLSWKGFQQGAAEVSGLPVQVTSSTAQSPTRAEGLFGGTLLKEPQPVVSGEEQRGCACRPQPI</sequence>
<reference evidence="1" key="1">
    <citation type="submission" date="2021-01" db="EMBL/GenBank/DDBJ databases">
        <authorList>
            <person name="Corre E."/>
            <person name="Pelletier E."/>
            <person name="Niang G."/>
            <person name="Scheremetjew M."/>
            <person name="Finn R."/>
            <person name="Kale V."/>
            <person name="Holt S."/>
            <person name="Cochrane G."/>
            <person name="Meng A."/>
            <person name="Brown T."/>
            <person name="Cohen L."/>
        </authorList>
    </citation>
    <scope>NUCLEOTIDE SEQUENCE</scope>
    <source>
        <strain evidence="1">CCMP2222</strain>
    </source>
</reference>
<proteinExistence type="predicted"/>
<evidence type="ECO:0000313" key="1">
    <source>
        <dbReference type="EMBL" id="CAD9473907.1"/>
    </source>
</evidence>
<name>A0A7S2MBG6_9DINO</name>
<accession>A0A7S2MBG6</accession>
<organism evidence="1">
    <name type="scientific">Alexandrium andersonii</name>
    <dbReference type="NCBI Taxonomy" id="327968"/>
    <lineage>
        <taxon>Eukaryota</taxon>
        <taxon>Sar</taxon>
        <taxon>Alveolata</taxon>
        <taxon>Dinophyceae</taxon>
        <taxon>Gonyaulacales</taxon>
        <taxon>Pyrocystaceae</taxon>
        <taxon>Alexandrium</taxon>
    </lineage>
</organism>
<dbReference type="EMBL" id="HBGQ01065491">
    <property type="protein sequence ID" value="CAD9473907.1"/>
    <property type="molecule type" value="Transcribed_RNA"/>
</dbReference>
<gene>
    <name evidence="1" type="ORF">AAND1436_LOCUS31641</name>
</gene>
<dbReference type="AlphaFoldDB" id="A0A7S2MBG6"/>
<protein>
    <submittedName>
        <fullName evidence="1">Uncharacterized protein</fullName>
    </submittedName>
</protein>